<keyword evidence="4" id="KW-0926">Vacuole</keyword>
<reference evidence="9 10" key="1">
    <citation type="submission" date="2020-06" db="EMBL/GenBank/DDBJ databases">
        <title>Transcriptomic and genomic resources for Thalictrum thalictroides and T. hernandezii: Facilitating candidate gene discovery in an emerging model plant lineage.</title>
        <authorList>
            <person name="Arias T."/>
            <person name="Riano-Pachon D.M."/>
            <person name="Di Stilio V.S."/>
        </authorList>
    </citation>
    <scope>NUCLEOTIDE SEQUENCE [LARGE SCALE GENOMIC DNA]</scope>
    <source>
        <strain evidence="10">cv. WT478/WT964</strain>
        <tissue evidence="9">Leaves</tissue>
    </source>
</reference>
<dbReference type="Pfam" id="PF03088">
    <property type="entry name" value="Str_synth"/>
    <property type="match status" value="1"/>
</dbReference>
<evidence type="ECO:0000256" key="5">
    <source>
        <dbReference type="ARBA" id="ARBA00022729"/>
    </source>
</evidence>
<keyword evidence="7" id="KW-1133">Transmembrane helix</keyword>
<evidence type="ECO:0000256" key="1">
    <source>
        <dbReference type="ARBA" id="ARBA00004116"/>
    </source>
</evidence>
<organism evidence="9 10">
    <name type="scientific">Thalictrum thalictroides</name>
    <name type="common">Rue-anemone</name>
    <name type="synonym">Anemone thalictroides</name>
    <dbReference type="NCBI Taxonomy" id="46969"/>
    <lineage>
        <taxon>Eukaryota</taxon>
        <taxon>Viridiplantae</taxon>
        <taxon>Streptophyta</taxon>
        <taxon>Embryophyta</taxon>
        <taxon>Tracheophyta</taxon>
        <taxon>Spermatophyta</taxon>
        <taxon>Magnoliopsida</taxon>
        <taxon>Ranunculales</taxon>
        <taxon>Ranunculaceae</taxon>
        <taxon>Thalictroideae</taxon>
        <taxon>Thalictrum</taxon>
    </lineage>
</organism>
<keyword evidence="7" id="KW-0812">Transmembrane</keyword>
<comment type="similarity">
    <text evidence="2">Belongs to the strictosidine synthase family.</text>
</comment>
<evidence type="ECO:0000313" key="9">
    <source>
        <dbReference type="EMBL" id="KAF5197871.1"/>
    </source>
</evidence>
<keyword evidence="3" id="KW-0597">Phosphoprotein</keyword>
<dbReference type="InterPro" id="IPR011042">
    <property type="entry name" value="6-blade_b-propeller_TolB-like"/>
</dbReference>
<evidence type="ECO:0000313" key="10">
    <source>
        <dbReference type="Proteomes" id="UP000554482"/>
    </source>
</evidence>
<proteinExistence type="inferred from homology"/>
<dbReference type="Proteomes" id="UP000554482">
    <property type="component" value="Unassembled WGS sequence"/>
</dbReference>
<comment type="caution">
    <text evidence="9">The sequence shown here is derived from an EMBL/GenBank/DDBJ whole genome shotgun (WGS) entry which is preliminary data.</text>
</comment>
<dbReference type="PANTHER" id="PTHR10426">
    <property type="entry name" value="STRICTOSIDINE SYNTHASE-RELATED"/>
    <property type="match status" value="1"/>
</dbReference>
<comment type="subcellular location">
    <subcellularLocation>
        <location evidence="1">Vacuole</location>
    </subcellularLocation>
</comment>
<dbReference type="AlphaFoldDB" id="A0A7J6WKG2"/>
<name>A0A7J6WKG2_THATH</name>
<keyword evidence="7" id="KW-0472">Membrane</keyword>
<dbReference type="InterPro" id="IPR018119">
    <property type="entry name" value="Strictosidine_synth_cons-reg"/>
</dbReference>
<evidence type="ECO:0000256" key="3">
    <source>
        <dbReference type="ARBA" id="ARBA00022553"/>
    </source>
</evidence>
<evidence type="ECO:0000256" key="2">
    <source>
        <dbReference type="ARBA" id="ARBA00009191"/>
    </source>
</evidence>
<evidence type="ECO:0000256" key="4">
    <source>
        <dbReference type="ARBA" id="ARBA00022554"/>
    </source>
</evidence>
<dbReference type="EMBL" id="JABWDY010014095">
    <property type="protein sequence ID" value="KAF5197871.1"/>
    <property type="molecule type" value="Genomic_DNA"/>
</dbReference>
<gene>
    <name evidence="9" type="ORF">FRX31_012541</name>
</gene>
<dbReference type="GO" id="GO:0016787">
    <property type="term" value="F:hydrolase activity"/>
    <property type="evidence" value="ECO:0007669"/>
    <property type="project" value="TreeGrafter"/>
</dbReference>
<accession>A0A7J6WKG2</accession>
<dbReference type="FunFam" id="2.120.10.30:FF:000073">
    <property type="entry name" value="Protein STRICTOSIDINE SYNTHASE-LIKE 6"/>
    <property type="match status" value="1"/>
</dbReference>
<keyword evidence="10" id="KW-1185">Reference proteome</keyword>
<keyword evidence="5" id="KW-0732">Signal</keyword>
<evidence type="ECO:0000259" key="8">
    <source>
        <dbReference type="Pfam" id="PF03088"/>
    </source>
</evidence>
<dbReference type="GO" id="GO:0005773">
    <property type="term" value="C:vacuole"/>
    <property type="evidence" value="ECO:0007669"/>
    <property type="project" value="UniProtKB-SubCell"/>
</dbReference>
<dbReference type="Gene3D" id="2.120.10.30">
    <property type="entry name" value="TolB, C-terminal domain"/>
    <property type="match status" value="1"/>
</dbReference>
<dbReference type="GO" id="GO:0009753">
    <property type="term" value="P:response to jasmonic acid"/>
    <property type="evidence" value="ECO:0007669"/>
    <property type="project" value="UniProtKB-ARBA"/>
</dbReference>
<evidence type="ECO:0000256" key="7">
    <source>
        <dbReference type="SAM" id="Phobius"/>
    </source>
</evidence>
<evidence type="ECO:0000256" key="6">
    <source>
        <dbReference type="ARBA" id="ARBA00023180"/>
    </source>
</evidence>
<dbReference type="PANTHER" id="PTHR10426:SF88">
    <property type="entry name" value="ADIPOCYTE PLASMA MEMBRANE-ASSOCIATED PROTEIN HEMOMUCIN-RELATED"/>
    <property type="match status" value="1"/>
</dbReference>
<dbReference type="OrthoDB" id="5307922at2759"/>
<sequence length="385" mass="42820">MVDSTSLSSTTSTTKSQTTTTWVPLLVLFLAPVAISLLIYRLDEFDSAPIPEHGTTYESVSVPNHYDHVLEVSERIGDGLLPGPEDLLYDSESKVIYTSCDDGWIRRVTVTESASEATVNNWVHVGGRPLGLAFGPDKEVIVAESYKGLLKVTKDGEVKLLSDEAEGLKFKLTDGVDVAQNGVIYFTDASYKYNLKEHMFDILEGRPYGRFLSFDPSTKQTQVLVKDLYFANGVALSPNQDFVVFCETVMRRCRKYYIEGEKKGSIDNFVDRLPGYPDNIRYDGEGKFWIALATAKTRSWDLLMRYPAMRKTTAILAKYVNIPHMQRDAGVIAVNLDGEVIALYTDPALAMITGGIKIEDHLYYGSLAAAYITRLNLTNLLSSAV</sequence>
<feature type="transmembrane region" description="Helical" evidence="7">
    <location>
        <begin position="20"/>
        <end position="40"/>
    </location>
</feature>
<dbReference type="SUPFAM" id="SSF63829">
    <property type="entry name" value="Calcium-dependent phosphotriesterase"/>
    <property type="match status" value="1"/>
</dbReference>
<dbReference type="GO" id="GO:0012505">
    <property type="term" value="C:endomembrane system"/>
    <property type="evidence" value="ECO:0007669"/>
    <property type="project" value="TreeGrafter"/>
</dbReference>
<feature type="domain" description="Strictosidine synthase conserved region" evidence="8">
    <location>
        <begin position="174"/>
        <end position="261"/>
    </location>
</feature>
<protein>
    <submittedName>
        <fullName evidence="9">Strictosidine synthase</fullName>
    </submittedName>
</protein>
<keyword evidence="6" id="KW-0325">Glycoprotein</keyword>